<dbReference type="Proteomes" id="UP000762676">
    <property type="component" value="Unassembled WGS sequence"/>
</dbReference>
<comment type="caution">
    <text evidence="1">The sequence shown here is derived from an EMBL/GenBank/DDBJ whole genome shotgun (WGS) entry which is preliminary data.</text>
</comment>
<protein>
    <submittedName>
        <fullName evidence="1">Transposase</fullName>
    </submittedName>
</protein>
<dbReference type="EMBL" id="BMAT01000978">
    <property type="protein sequence ID" value="GFR77565.1"/>
    <property type="molecule type" value="Genomic_DNA"/>
</dbReference>
<dbReference type="Gene3D" id="3.30.420.10">
    <property type="entry name" value="Ribonuclease H-like superfamily/Ribonuclease H"/>
    <property type="match status" value="1"/>
</dbReference>
<reference evidence="1 2" key="1">
    <citation type="journal article" date="2021" name="Elife">
        <title>Chloroplast acquisition without the gene transfer in kleptoplastic sea slugs, Plakobranchus ocellatus.</title>
        <authorList>
            <person name="Maeda T."/>
            <person name="Takahashi S."/>
            <person name="Yoshida T."/>
            <person name="Shimamura S."/>
            <person name="Takaki Y."/>
            <person name="Nagai Y."/>
            <person name="Toyoda A."/>
            <person name="Suzuki Y."/>
            <person name="Arimoto A."/>
            <person name="Ishii H."/>
            <person name="Satoh N."/>
            <person name="Nishiyama T."/>
            <person name="Hasebe M."/>
            <person name="Maruyama T."/>
            <person name="Minagawa J."/>
            <person name="Obokata J."/>
            <person name="Shigenobu S."/>
        </authorList>
    </citation>
    <scope>NUCLEOTIDE SEQUENCE [LARGE SCALE GENOMIC DNA]</scope>
</reference>
<accession>A0AAV4FXW9</accession>
<dbReference type="PANTHER" id="PTHR46060">
    <property type="entry name" value="MARINER MOS1 TRANSPOSASE-LIKE PROTEIN"/>
    <property type="match status" value="1"/>
</dbReference>
<keyword evidence="2" id="KW-1185">Reference proteome</keyword>
<evidence type="ECO:0000313" key="2">
    <source>
        <dbReference type="Proteomes" id="UP000762676"/>
    </source>
</evidence>
<proteinExistence type="predicted"/>
<dbReference type="InterPro" id="IPR052709">
    <property type="entry name" value="Transposase-MT_Hybrid"/>
</dbReference>
<dbReference type="AlphaFoldDB" id="A0AAV4FXW9"/>
<organism evidence="1 2">
    <name type="scientific">Elysia marginata</name>
    <dbReference type="NCBI Taxonomy" id="1093978"/>
    <lineage>
        <taxon>Eukaryota</taxon>
        <taxon>Metazoa</taxon>
        <taxon>Spiralia</taxon>
        <taxon>Lophotrochozoa</taxon>
        <taxon>Mollusca</taxon>
        <taxon>Gastropoda</taxon>
        <taxon>Heterobranchia</taxon>
        <taxon>Euthyneura</taxon>
        <taxon>Panpulmonata</taxon>
        <taxon>Sacoglossa</taxon>
        <taxon>Placobranchoidea</taxon>
        <taxon>Plakobranchidae</taxon>
        <taxon>Elysia</taxon>
    </lineage>
</organism>
<sequence length="98" mass="11132">MTATYYVQNMLSHKKSAINEQQPKIGATRTLLLHDNAGPHKERATTQSLRELGIRVLSHPAYSPNLALYDFWLLTILKNRLAGQKFDRIQNLTKAVNS</sequence>
<dbReference type="InterPro" id="IPR036397">
    <property type="entry name" value="RNaseH_sf"/>
</dbReference>
<gene>
    <name evidence="1" type="ORF">ElyMa_000512000</name>
</gene>
<name>A0AAV4FXW9_9GAST</name>
<dbReference type="PANTHER" id="PTHR46060:SF1">
    <property type="entry name" value="MARINER MOS1 TRANSPOSASE-LIKE PROTEIN"/>
    <property type="match status" value="1"/>
</dbReference>
<evidence type="ECO:0000313" key="1">
    <source>
        <dbReference type="EMBL" id="GFR77565.1"/>
    </source>
</evidence>
<dbReference type="GO" id="GO:0003676">
    <property type="term" value="F:nucleic acid binding"/>
    <property type="evidence" value="ECO:0007669"/>
    <property type="project" value="InterPro"/>
</dbReference>